<keyword evidence="2" id="KW-1185">Reference proteome</keyword>
<dbReference type="InterPro" id="IPR011747">
    <property type="entry name" value="CHP02241"/>
</dbReference>
<dbReference type="EMBL" id="VTTN01000014">
    <property type="protein sequence ID" value="KAA0592746.1"/>
    <property type="molecule type" value="Genomic_DNA"/>
</dbReference>
<comment type="caution">
    <text evidence="1">The sequence shown here is derived from an EMBL/GenBank/DDBJ whole genome shotgun (WGS) entry which is preliminary data.</text>
</comment>
<evidence type="ECO:0000313" key="1">
    <source>
        <dbReference type="EMBL" id="KAA0592746.1"/>
    </source>
</evidence>
<organism evidence="1 2">
    <name type="scientific">Azospirillum lipoferum</name>
    <dbReference type="NCBI Taxonomy" id="193"/>
    <lineage>
        <taxon>Bacteria</taxon>
        <taxon>Pseudomonadati</taxon>
        <taxon>Pseudomonadota</taxon>
        <taxon>Alphaproteobacteria</taxon>
        <taxon>Rhodospirillales</taxon>
        <taxon>Azospirillaceae</taxon>
        <taxon>Azospirillum</taxon>
    </lineage>
</organism>
<protein>
    <submittedName>
        <fullName evidence="1">Phage tail protein</fullName>
    </submittedName>
</protein>
<dbReference type="Proteomes" id="UP000324927">
    <property type="component" value="Unassembled WGS sequence"/>
</dbReference>
<dbReference type="AlphaFoldDB" id="A0A5A9GEA0"/>
<reference evidence="1 2" key="1">
    <citation type="submission" date="2019-08" db="EMBL/GenBank/DDBJ databases">
        <authorList>
            <person name="Grouzdev D."/>
            <person name="Tikhonova E."/>
            <person name="Kravchenko I."/>
        </authorList>
    </citation>
    <scope>NUCLEOTIDE SEQUENCE [LARGE SCALE GENOMIC DNA]</scope>
    <source>
        <strain evidence="1 2">59b</strain>
    </source>
</reference>
<accession>A0A5A9GEA0</accession>
<proteinExistence type="predicted"/>
<dbReference type="GO" id="GO:0005198">
    <property type="term" value="F:structural molecule activity"/>
    <property type="evidence" value="ECO:0007669"/>
    <property type="project" value="InterPro"/>
</dbReference>
<sequence length="177" mass="18982">MMVAGVYYPPPGFCFSVAVAGSGSSLQSSSAVDGSFQEVSGLDATIETETVVEGGENRYVHKLPGATRYPNLVLRRGYVTQPSFLSEWAAQTVGSTLNLPILTQTLVVTLLGADRAPLVAWNVVQAWPVRWVTGPFDSLKNEYLTEVLEFSYAYVTRMPLNEATSMVGPVSTLIGGA</sequence>
<dbReference type="OrthoDB" id="9799891at2"/>
<dbReference type="NCBIfam" id="TIGR02241">
    <property type="entry name" value="conserved hypothetical phage tail region protein"/>
    <property type="match status" value="1"/>
</dbReference>
<dbReference type="PANTHER" id="PTHR38009">
    <property type="entry name" value="CONSERVED HYPOTHETICAL PHAGE TAIL PROTEIN"/>
    <property type="match status" value="1"/>
</dbReference>
<name>A0A5A9GEA0_AZOLI</name>
<dbReference type="InterPro" id="IPR010667">
    <property type="entry name" value="Phage_T4_Gp19"/>
</dbReference>
<evidence type="ECO:0000313" key="2">
    <source>
        <dbReference type="Proteomes" id="UP000324927"/>
    </source>
</evidence>
<dbReference type="Pfam" id="PF06841">
    <property type="entry name" value="Phage_T4_gp19"/>
    <property type="match status" value="1"/>
</dbReference>
<dbReference type="PANTHER" id="PTHR38009:SF1">
    <property type="entry name" value="CONSERVED HYPOTHETICAL PHAGE TAIL PROTEIN"/>
    <property type="match status" value="1"/>
</dbReference>
<gene>
    <name evidence="1" type="ORF">FZ942_26735</name>
</gene>